<dbReference type="Proteomes" id="UP001155241">
    <property type="component" value="Unassembled WGS sequence"/>
</dbReference>
<evidence type="ECO:0008006" key="4">
    <source>
        <dbReference type="Google" id="ProtNLM"/>
    </source>
</evidence>
<feature type="chain" id="PRO_5040920455" description="Secreted protein" evidence="1">
    <location>
        <begin position="23"/>
        <end position="635"/>
    </location>
</feature>
<sequence>MKCAWVLLAATLLVVSAESARAVSEQLAQAIDGTKSSFEPVTPEQVAAAREELIATAEQFEQFLDSGGERGEVWKRYLEWEGVQQSLGEPLNPALAPLAQSLNRFRSGAAGTELPQFRRVAVAMEKFIDLSTLARARDQQAFVDRQLDLLAKYLDRYAEDNSTRARFEVERRLDFFTGIGQAPELIAALRNEFNHPNFRAEISEKFLARVASDPVDNVSPVRDCILGTTIRGTGHTTGSVSLSTVPNSQQAELLLTLSGVTHSETNGYNDPVVIRSSGTTPFTATKRIALEDSNFWNYPTHVSATTSTTTRSVKKQGGGIGSRLIEAIGERQVEQKKPQANRIAARHAEDRISENMEEELLPKLQDARYEYENQFQKPLANRNAEPQMVAFSTTDSSLNFDLLQAGRGELGADAAPPAFAAGHDLAVRLHETGASNLAAVILSGATLSQQTKDGHPKLNVELPPAMRKAIDNAREEAEDEPAADDEREFKPWSLTFRRLRPITLDFKDQKIVVRIHSARIQVQDDTYDGWDIVATYGMHLQNGGLFLVRDGDIEVIPTSFDPAEGGSLNNRQVGTRGVLAKELNRQSDAGRGFPEEIEIPMIDLPEAIAEHGPLLLEDASSDAGWLQLGWQLPPR</sequence>
<organism evidence="2 3">
    <name type="scientific">Aeoliella straminimaris</name>
    <dbReference type="NCBI Taxonomy" id="2954799"/>
    <lineage>
        <taxon>Bacteria</taxon>
        <taxon>Pseudomonadati</taxon>
        <taxon>Planctomycetota</taxon>
        <taxon>Planctomycetia</taxon>
        <taxon>Pirellulales</taxon>
        <taxon>Lacipirellulaceae</taxon>
        <taxon>Aeoliella</taxon>
    </lineage>
</organism>
<comment type="caution">
    <text evidence="2">The sequence shown here is derived from an EMBL/GenBank/DDBJ whole genome shotgun (WGS) entry which is preliminary data.</text>
</comment>
<accession>A0A9X2JH81</accession>
<evidence type="ECO:0000256" key="1">
    <source>
        <dbReference type="SAM" id="SignalP"/>
    </source>
</evidence>
<protein>
    <recommendedName>
        <fullName evidence="4">Secreted protein</fullName>
    </recommendedName>
</protein>
<name>A0A9X2JH81_9BACT</name>
<proteinExistence type="predicted"/>
<dbReference type="RefSeq" id="WP_252850727.1">
    <property type="nucleotide sequence ID" value="NZ_JAMXLR010000006.1"/>
</dbReference>
<keyword evidence="3" id="KW-1185">Reference proteome</keyword>
<gene>
    <name evidence="2" type="ORF">NG895_01795</name>
</gene>
<feature type="signal peptide" evidence="1">
    <location>
        <begin position="1"/>
        <end position="22"/>
    </location>
</feature>
<dbReference type="AlphaFoldDB" id="A0A9X2JH81"/>
<dbReference type="EMBL" id="JAMXLR010000006">
    <property type="protein sequence ID" value="MCO6042629.1"/>
    <property type="molecule type" value="Genomic_DNA"/>
</dbReference>
<reference evidence="2" key="1">
    <citation type="submission" date="2022-06" db="EMBL/GenBank/DDBJ databases">
        <title>Aeoliella straminimaris, a novel planctomycete from sediments.</title>
        <authorList>
            <person name="Vitorino I.R."/>
            <person name="Lage O.M."/>
        </authorList>
    </citation>
    <scope>NUCLEOTIDE SEQUENCE</scope>
    <source>
        <strain evidence="2">ICT_H6.2</strain>
    </source>
</reference>
<evidence type="ECO:0000313" key="2">
    <source>
        <dbReference type="EMBL" id="MCO6042629.1"/>
    </source>
</evidence>
<evidence type="ECO:0000313" key="3">
    <source>
        <dbReference type="Proteomes" id="UP001155241"/>
    </source>
</evidence>
<keyword evidence="1" id="KW-0732">Signal</keyword>